<dbReference type="GeneTree" id="ENSGT00390000018439"/>
<sequence>EADPSERVIAPMRWGLVPSWFKERDPRSLQFNTTNCRSDTILEKRSFKSGGGGGPQHGLGDREVVWENWRPLTMAGVFDCWEPPEGGDALYSFSIITVDSCHALSDIHHRMPAILDGEAAVSQWLDFGGVPTQEAMRLIRPTENVAFHPVSTVVNNSRNDTPECLAPVDLAVKKEPTAGGGALLRWLATKSPGTEDPASPRRGRPDVPQGSSQFLRGGASPPRLGGAGLLRRWLKRETEAEDEPAAK</sequence>
<feature type="compositionally biased region" description="Low complexity" evidence="13">
    <location>
        <begin position="215"/>
        <end position="224"/>
    </location>
</feature>
<dbReference type="Pfam" id="PF02586">
    <property type="entry name" value="SRAP"/>
    <property type="match status" value="2"/>
</dbReference>
<dbReference type="EC" id="3.4.-.-" evidence="12"/>
<evidence type="ECO:0000256" key="5">
    <source>
        <dbReference type="ARBA" id="ARBA00022801"/>
    </source>
</evidence>
<evidence type="ECO:0000313" key="15">
    <source>
        <dbReference type="Proteomes" id="UP000694394"/>
    </source>
</evidence>
<dbReference type="Ensembl" id="ENSMICT00000071108.1">
    <property type="protein sequence ID" value="ENSMICP00000040897.1"/>
    <property type="gene ID" value="ENSMICG00000042693.1"/>
</dbReference>
<accession>A0A8C5XTQ8</accession>
<gene>
    <name evidence="14" type="primary">HMCES</name>
</gene>
<keyword evidence="8" id="KW-0456">Lyase</keyword>
<feature type="region of interest" description="Disordered" evidence="13">
    <location>
        <begin position="189"/>
        <end position="230"/>
    </location>
</feature>
<evidence type="ECO:0000256" key="1">
    <source>
        <dbReference type="ARBA" id="ARBA00008136"/>
    </source>
</evidence>
<dbReference type="EMBL" id="ABDC03025452">
    <property type="status" value="NOT_ANNOTATED_CDS"/>
    <property type="molecule type" value="Genomic_DNA"/>
</dbReference>
<keyword evidence="3 12" id="KW-0645">Protease</keyword>
<dbReference type="GO" id="GO:0003697">
    <property type="term" value="F:single-stranded DNA binding"/>
    <property type="evidence" value="ECO:0007669"/>
    <property type="project" value="InterPro"/>
</dbReference>
<evidence type="ECO:0000256" key="13">
    <source>
        <dbReference type="SAM" id="MobiDB-lite"/>
    </source>
</evidence>
<dbReference type="PANTHER" id="PTHR13604">
    <property type="entry name" value="DC12-RELATED"/>
    <property type="match status" value="1"/>
</dbReference>
<evidence type="ECO:0000256" key="7">
    <source>
        <dbReference type="ARBA" id="ARBA00023125"/>
    </source>
</evidence>
<evidence type="ECO:0000256" key="4">
    <source>
        <dbReference type="ARBA" id="ARBA00022763"/>
    </source>
</evidence>
<keyword evidence="6" id="KW-0190">Covalent protein-DNA linkage</keyword>
<evidence type="ECO:0000256" key="11">
    <source>
        <dbReference type="ARBA" id="ARBA00031130"/>
    </source>
</evidence>
<dbReference type="GO" id="GO:0008233">
    <property type="term" value="F:peptidase activity"/>
    <property type="evidence" value="ECO:0007669"/>
    <property type="project" value="UniProtKB-KW"/>
</dbReference>
<evidence type="ECO:0000256" key="9">
    <source>
        <dbReference type="ARBA" id="ARBA00030390"/>
    </source>
</evidence>
<dbReference type="InterPro" id="IPR036590">
    <property type="entry name" value="SRAP-like"/>
</dbReference>
<reference evidence="14" key="3">
    <citation type="submission" date="2025-09" db="UniProtKB">
        <authorList>
            <consortium name="Ensembl"/>
        </authorList>
    </citation>
    <scope>IDENTIFICATION</scope>
</reference>
<evidence type="ECO:0000313" key="14">
    <source>
        <dbReference type="Ensembl" id="ENSMICP00000040897.1"/>
    </source>
</evidence>
<dbReference type="Proteomes" id="UP000694394">
    <property type="component" value="Chromosome 22"/>
</dbReference>
<comment type="function">
    <text evidence="12">Sensor of abasic sites in single-stranded DNA (ssDNA) required to preserve genome integrity by promoting error-free repair of abasic sites. Acts as an enzyme that recognizes and binds abasic sites in ssDNA at replication forks and chemically modifies the lesion by forming a covalent cross-link with DNA: forms a stable thiazolidine linkage between a ring-opened abasic site and the alpha-amino and sulfhydryl substituents of its N-terminal catalytic cysteine residue. The HMCES DNA-protein cross-link is then either reversed or degraded. HMCES is able to catalyze the reversal of its thiazolidine cross-link and cycle between a cross-link and a non-cross-linked state depending on DNA context: mediates self-reversal of the thiazolidine cross-link in double stranded DNA, allowing APEX1 to initiate downstream repair of abasic sites. The HMCES DNA-protein cross-link can also be degraded by the SPRTN metalloprotease following unfolding by the BRIP1/FANCJ helicase. Acts as a protease: mediates autocatalytic processing of its N-terminal methionine in order to expose the catalytic cysteine.</text>
</comment>
<organism evidence="14 15">
    <name type="scientific">Microcebus murinus</name>
    <name type="common">Gray mouse lemur</name>
    <name type="synonym">Lemur murinus</name>
    <dbReference type="NCBI Taxonomy" id="30608"/>
    <lineage>
        <taxon>Eukaryota</taxon>
        <taxon>Metazoa</taxon>
        <taxon>Chordata</taxon>
        <taxon>Craniata</taxon>
        <taxon>Vertebrata</taxon>
        <taxon>Euteleostomi</taxon>
        <taxon>Mammalia</taxon>
        <taxon>Eutheria</taxon>
        <taxon>Euarchontoglires</taxon>
        <taxon>Primates</taxon>
        <taxon>Strepsirrhini</taxon>
        <taxon>Lemuriformes</taxon>
        <taxon>Cheirogaleidae</taxon>
        <taxon>Microcebus</taxon>
    </lineage>
</organism>
<evidence type="ECO:0000256" key="12">
    <source>
        <dbReference type="RuleBase" id="RU364100"/>
    </source>
</evidence>
<evidence type="ECO:0000256" key="8">
    <source>
        <dbReference type="ARBA" id="ARBA00023239"/>
    </source>
</evidence>
<comment type="similarity">
    <text evidence="1 12">Belongs to the SOS response-associated peptidase family.</text>
</comment>
<keyword evidence="15" id="KW-1185">Reference proteome</keyword>
<dbReference type="SUPFAM" id="SSF143081">
    <property type="entry name" value="BB1717-like"/>
    <property type="match status" value="1"/>
</dbReference>
<name>A0A8C5XTQ8_MICMU</name>
<keyword evidence="5 12" id="KW-0378">Hydrolase</keyword>
<dbReference type="GO" id="GO:0016829">
    <property type="term" value="F:lyase activity"/>
    <property type="evidence" value="ECO:0007669"/>
    <property type="project" value="UniProtKB-KW"/>
</dbReference>
<evidence type="ECO:0000256" key="10">
    <source>
        <dbReference type="ARBA" id="ARBA00030898"/>
    </source>
</evidence>
<dbReference type="GO" id="GO:0106300">
    <property type="term" value="P:protein-DNA covalent cross-linking repair"/>
    <property type="evidence" value="ECO:0007669"/>
    <property type="project" value="InterPro"/>
</dbReference>
<keyword evidence="4" id="KW-0227">DNA damage</keyword>
<evidence type="ECO:0000256" key="2">
    <source>
        <dbReference type="ARBA" id="ARBA00015888"/>
    </source>
</evidence>
<proteinExistence type="inferred from homology"/>
<reference evidence="14" key="2">
    <citation type="submission" date="2025-08" db="UniProtKB">
        <authorList>
            <consortium name="Ensembl"/>
        </authorList>
    </citation>
    <scope>IDENTIFICATION</scope>
</reference>
<evidence type="ECO:0000256" key="6">
    <source>
        <dbReference type="ARBA" id="ARBA00023124"/>
    </source>
</evidence>
<dbReference type="PANTHER" id="PTHR13604:SF0">
    <property type="entry name" value="ABASIC SITE PROCESSING PROTEIN HMCES"/>
    <property type="match status" value="1"/>
</dbReference>
<dbReference type="EMBL" id="ABDC03025451">
    <property type="status" value="NOT_ANNOTATED_CDS"/>
    <property type="molecule type" value="Genomic_DNA"/>
</dbReference>
<reference evidence="14" key="1">
    <citation type="submission" date="2016-12" db="EMBL/GenBank/DDBJ databases">
        <title>Mouse lemur reference genome and diversity panel.</title>
        <authorList>
            <person name="Harris R."/>
            <person name="Larsen P."/>
            <person name="Liu Y."/>
            <person name="Hughes D.S."/>
            <person name="Murali S."/>
            <person name="Raveendran M."/>
            <person name="Korchina V."/>
            <person name="Wang M."/>
            <person name="Jhangiani S."/>
            <person name="Bandaranaike D."/>
            <person name="Bellair M."/>
            <person name="Blankenburg K."/>
            <person name="Chao H."/>
            <person name="Dahdouli M."/>
            <person name="Dinh H."/>
            <person name="Doddapaneni H."/>
            <person name="English A."/>
            <person name="Firestine M."/>
            <person name="Gnanaolivu R."/>
            <person name="Gross S."/>
            <person name="Hernandez B."/>
            <person name="Javaid M."/>
            <person name="Jayaseelan J."/>
            <person name="Jones J."/>
            <person name="Khan Z."/>
            <person name="Kovar C."/>
            <person name="Kurapati P."/>
            <person name="Le B."/>
            <person name="Lee S."/>
            <person name="Li M."/>
            <person name="Mathew T."/>
            <person name="Narasimhan A."/>
            <person name="Ngo D."/>
            <person name="Nguyen L."/>
            <person name="Okwuonu G."/>
            <person name="Ongeri F."/>
            <person name="Osuji N."/>
            <person name="Pu L.-L."/>
            <person name="Puazo M."/>
            <person name="Quiroz J."/>
            <person name="Raj R."/>
            <person name="Rajbhandari K."/>
            <person name="Reid J.G."/>
            <person name="Santibanez J."/>
            <person name="Sexton D."/>
            <person name="Skinner E."/>
            <person name="Vee V."/>
            <person name="Weissenberger G."/>
            <person name="Wu Y."/>
            <person name="Xin Y."/>
            <person name="Han Y."/>
            <person name="Campbell C."/>
            <person name="Brown A."/>
            <person name="Sullivan B."/>
            <person name="Shelton J."/>
            <person name="Brown S."/>
            <person name="Dudchenko O."/>
            <person name="Machol I."/>
            <person name="Durand N."/>
            <person name="Shamim M."/>
            <person name="Lieberman A."/>
            <person name="Muzny D.M."/>
            <person name="Richards S."/>
            <person name="Yoder A."/>
            <person name="Worley K.C."/>
            <person name="Rogers J."/>
            <person name="Gibbs R.A."/>
        </authorList>
    </citation>
    <scope>NUCLEOTIDE SEQUENCE [LARGE SCALE GENOMIC DNA]</scope>
</reference>
<dbReference type="Gene3D" id="3.90.1680.10">
    <property type="entry name" value="SOS response associated peptidase-like"/>
    <property type="match status" value="2"/>
</dbReference>
<dbReference type="InterPro" id="IPR003738">
    <property type="entry name" value="SRAP"/>
</dbReference>
<protein>
    <recommendedName>
        <fullName evidence="2 12">Abasic site processing protein HMCES</fullName>
        <shortName evidence="12">ES cell-specific 5hmC-binding protein</shortName>
        <ecNumber evidence="12">3.4.-.-</ecNumber>
    </recommendedName>
    <alternativeName>
        <fullName evidence="9 12">Embryonic stem cell-specific 5-hydroxymethylcytosine-binding protein</fullName>
    </alternativeName>
    <alternativeName>
        <fullName evidence="10 12">Peptidase HMCES</fullName>
    </alternativeName>
    <alternativeName>
        <fullName evidence="11 12">SRAP domain-containing protein 1</fullName>
    </alternativeName>
</protein>
<dbReference type="AlphaFoldDB" id="A0A8C5XTQ8"/>
<dbReference type="GO" id="GO:0006508">
    <property type="term" value="P:proteolysis"/>
    <property type="evidence" value="ECO:0007669"/>
    <property type="project" value="UniProtKB-KW"/>
</dbReference>
<keyword evidence="7" id="KW-0238">DNA-binding</keyword>
<evidence type="ECO:0000256" key="3">
    <source>
        <dbReference type="ARBA" id="ARBA00022670"/>
    </source>
</evidence>